<dbReference type="EMBL" id="JAVRRD010000001">
    <property type="protein sequence ID" value="KAK5064545.1"/>
    <property type="molecule type" value="Genomic_DNA"/>
</dbReference>
<evidence type="ECO:0000256" key="1">
    <source>
        <dbReference type="SAM" id="MobiDB-lite"/>
    </source>
</evidence>
<dbReference type="InterPro" id="IPR022793">
    <property type="entry name" value="Rrn10"/>
</dbReference>
<accession>A0AAV9NUE1</accession>
<protein>
    <submittedName>
        <fullName evidence="2">Uncharacterized protein</fullName>
    </submittedName>
</protein>
<evidence type="ECO:0000313" key="3">
    <source>
        <dbReference type="Proteomes" id="UP001358417"/>
    </source>
</evidence>
<gene>
    <name evidence="2" type="ORF">LTR84_000378</name>
</gene>
<name>A0AAV9NUE1_9EURO</name>
<organism evidence="2 3">
    <name type="scientific">Exophiala bonariae</name>
    <dbReference type="NCBI Taxonomy" id="1690606"/>
    <lineage>
        <taxon>Eukaryota</taxon>
        <taxon>Fungi</taxon>
        <taxon>Dikarya</taxon>
        <taxon>Ascomycota</taxon>
        <taxon>Pezizomycotina</taxon>
        <taxon>Eurotiomycetes</taxon>
        <taxon>Chaetothyriomycetidae</taxon>
        <taxon>Chaetothyriales</taxon>
        <taxon>Herpotrichiellaceae</taxon>
        <taxon>Exophiala</taxon>
    </lineage>
</organism>
<keyword evidence="3" id="KW-1185">Reference proteome</keyword>
<sequence>MAQKSPSTDKRGTLPVDDSAEPSSHRESYRWPTLYDAVAGKLGTGGFLSTEQVRSSTYLPSGPEDYLLRRTNIPSDLLEKSYATVAEIVTSGKLPDSEMLKAVHTYASDFYFSANGKGKSKIDMRSLDETALIAVGILLEEAVRETLGENGDMAFVEPEGLENGLGESKMTKHQIKGRVKSTTVLSPVQYEDSLVKDASPAKRLKR</sequence>
<dbReference type="RefSeq" id="XP_064711869.1">
    <property type="nucleotide sequence ID" value="XM_064844009.1"/>
</dbReference>
<comment type="caution">
    <text evidence="2">The sequence shown here is derived from an EMBL/GenBank/DDBJ whole genome shotgun (WGS) entry which is preliminary data.</text>
</comment>
<dbReference type="AlphaFoldDB" id="A0AAV9NUE1"/>
<reference evidence="2 3" key="1">
    <citation type="submission" date="2023-08" db="EMBL/GenBank/DDBJ databases">
        <title>Black Yeasts Isolated from many extreme environments.</title>
        <authorList>
            <person name="Coleine C."/>
            <person name="Stajich J.E."/>
            <person name="Selbmann L."/>
        </authorList>
    </citation>
    <scope>NUCLEOTIDE SEQUENCE [LARGE SCALE GENOMIC DNA]</scope>
    <source>
        <strain evidence="2 3">CCFEE 5792</strain>
    </source>
</reference>
<dbReference type="GO" id="GO:0006360">
    <property type="term" value="P:transcription by RNA polymerase I"/>
    <property type="evidence" value="ECO:0007669"/>
    <property type="project" value="InterPro"/>
</dbReference>
<dbReference type="PANTHER" id="PTHR28054:SF1">
    <property type="entry name" value="RNA POLYMERASE I-SPECIFIC TRANSCRIPTION INITIATION FACTOR RRN10"/>
    <property type="match status" value="1"/>
</dbReference>
<proteinExistence type="predicted"/>
<dbReference type="PANTHER" id="PTHR28054">
    <property type="entry name" value="RNA POLYMERASE I-SPECIFIC TRANSCRIPTION INITIATION FACTOR RRN10"/>
    <property type="match status" value="1"/>
</dbReference>
<feature type="region of interest" description="Disordered" evidence="1">
    <location>
        <begin position="1"/>
        <end position="28"/>
    </location>
</feature>
<dbReference type="GeneID" id="89968600"/>
<dbReference type="Proteomes" id="UP001358417">
    <property type="component" value="Unassembled WGS sequence"/>
</dbReference>
<evidence type="ECO:0000313" key="2">
    <source>
        <dbReference type="EMBL" id="KAK5064545.1"/>
    </source>
</evidence>